<name>A0ABX2JLV5_9SPHN</name>
<organism evidence="1 2">
    <name type="scientific">Sphingomonas hominis</name>
    <dbReference type="NCBI Taxonomy" id="2741495"/>
    <lineage>
        <taxon>Bacteria</taxon>
        <taxon>Pseudomonadati</taxon>
        <taxon>Pseudomonadota</taxon>
        <taxon>Alphaproteobacteria</taxon>
        <taxon>Sphingomonadales</taxon>
        <taxon>Sphingomonadaceae</taxon>
        <taxon>Sphingomonas</taxon>
    </lineage>
</organism>
<gene>
    <name evidence="1" type="ORF">HRV97_15020</name>
</gene>
<dbReference type="Proteomes" id="UP000621447">
    <property type="component" value="Unassembled WGS sequence"/>
</dbReference>
<evidence type="ECO:0000313" key="2">
    <source>
        <dbReference type="Proteomes" id="UP000621447"/>
    </source>
</evidence>
<sequence length="111" mass="11529">MERRLPRLAGTLRLVALAMLAMMLVMRLGPICEAIANAAPVASEMAGCEGTQKPAKAPQQAACSTPCTAVQPTVLAPVDAAPSVRMALRPRHVEGLIGMPVPPATPPPRTV</sequence>
<dbReference type="EMBL" id="JABULH010000008">
    <property type="protein sequence ID" value="NTS66465.1"/>
    <property type="molecule type" value="Genomic_DNA"/>
</dbReference>
<reference evidence="1 2" key="1">
    <citation type="submission" date="2020-06" db="EMBL/GenBank/DDBJ databases">
        <title>Sphingomonas hominis sp. nov., a member of the Sphingomonas, isolated from the hair of a 22-year-old girl.</title>
        <authorList>
            <person name="Zhang D.-F."/>
            <person name="Cui X.-W."/>
        </authorList>
    </citation>
    <scope>NUCLEOTIDE SEQUENCE [LARGE SCALE GENOMIC DNA]</scope>
    <source>
        <strain evidence="1 2">HHU CXW</strain>
    </source>
</reference>
<protein>
    <recommendedName>
        <fullName evidence="3">DUF2946 domain-containing protein</fullName>
    </recommendedName>
</protein>
<keyword evidence="2" id="KW-1185">Reference proteome</keyword>
<evidence type="ECO:0000313" key="1">
    <source>
        <dbReference type="EMBL" id="NTS66465.1"/>
    </source>
</evidence>
<accession>A0ABX2JLV5</accession>
<proteinExistence type="predicted"/>
<evidence type="ECO:0008006" key="3">
    <source>
        <dbReference type="Google" id="ProtNLM"/>
    </source>
</evidence>
<comment type="caution">
    <text evidence="1">The sequence shown here is derived from an EMBL/GenBank/DDBJ whole genome shotgun (WGS) entry which is preliminary data.</text>
</comment>